<reference evidence="1 2" key="1">
    <citation type="journal article" date="2019" name="Int. J. Syst. Evol. Microbiol.">
        <title>Capsulimonas corticalis gen. nov., sp. nov., an aerobic capsulated bacterium, of a novel bacterial order, Capsulimonadales ord. nov., of the class Armatimonadia of the phylum Armatimonadetes.</title>
        <authorList>
            <person name="Li J."/>
            <person name="Kudo C."/>
            <person name="Tonouchi A."/>
        </authorList>
    </citation>
    <scope>NUCLEOTIDE SEQUENCE [LARGE SCALE GENOMIC DNA]</scope>
    <source>
        <strain evidence="1 2">AX-7</strain>
    </source>
</reference>
<proteinExistence type="predicted"/>
<gene>
    <name evidence="1" type="ORF">CCAX7_001330</name>
</gene>
<dbReference type="InterPro" id="IPR036237">
    <property type="entry name" value="Xyl_isomerase-like_sf"/>
</dbReference>
<dbReference type="RefSeq" id="WP_119320037.1">
    <property type="nucleotide sequence ID" value="NZ_AP025739.1"/>
</dbReference>
<protein>
    <submittedName>
        <fullName evidence="1">Uncharacterized protein</fullName>
    </submittedName>
</protein>
<evidence type="ECO:0000313" key="1">
    <source>
        <dbReference type="EMBL" id="BDI28082.1"/>
    </source>
</evidence>
<dbReference type="Proteomes" id="UP000287394">
    <property type="component" value="Chromosome"/>
</dbReference>
<sequence length="261" mass="29541">MKLKVYKALWGMEGSLDEQLDRIAEAGYDGVETPLPEHNLPEFQRQLETRGLGYIGMIFAGDVAALDRGVAAAGEIDVKFLNIHSGADHLPFDLGCDYFEGALLAEGRSGIKILHETHRGRTLFNPWITAAYLRKFPELKIVADFSHWTCVSERLLDEHDPNMEIAYKRAHHIHGRVGHEQGPQVSDPRAPEFAYAVDRFDAYWSQIRAAHEARGEDTLYFTPEYGPPGYMPTLPYTQQPIGDLWDICLYSAKRIRARWGA</sequence>
<dbReference type="Pfam" id="PF01261">
    <property type="entry name" value="AP_endonuc_2"/>
    <property type="match status" value="1"/>
</dbReference>
<organism evidence="1 2">
    <name type="scientific">Capsulimonas corticalis</name>
    <dbReference type="NCBI Taxonomy" id="2219043"/>
    <lineage>
        <taxon>Bacteria</taxon>
        <taxon>Bacillati</taxon>
        <taxon>Armatimonadota</taxon>
        <taxon>Armatimonadia</taxon>
        <taxon>Capsulimonadales</taxon>
        <taxon>Capsulimonadaceae</taxon>
        <taxon>Capsulimonas</taxon>
    </lineage>
</organism>
<dbReference type="KEGG" id="ccot:CCAX7_001330"/>
<name>A0A402CRS5_9BACT</name>
<dbReference type="EMBL" id="AP025739">
    <property type="protein sequence ID" value="BDI28082.1"/>
    <property type="molecule type" value="Genomic_DNA"/>
</dbReference>
<accession>A0A402CRS5</accession>
<evidence type="ECO:0000313" key="2">
    <source>
        <dbReference type="Proteomes" id="UP000287394"/>
    </source>
</evidence>
<dbReference type="Gene3D" id="3.20.20.150">
    <property type="entry name" value="Divalent-metal-dependent TIM barrel enzymes"/>
    <property type="match status" value="1"/>
</dbReference>
<dbReference type="OrthoDB" id="2555274at2"/>
<dbReference type="AlphaFoldDB" id="A0A402CRS5"/>
<dbReference type="SUPFAM" id="SSF51658">
    <property type="entry name" value="Xylose isomerase-like"/>
    <property type="match status" value="1"/>
</dbReference>
<keyword evidence="2" id="KW-1185">Reference proteome</keyword>
<dbReference type="InterPro" id="IPR013022">
    <property type="entry name" value="Xyl_isomerase-like_TIM-brl"/>
</dbReference>